<accession>A0AAE0T3E9</accession>
<comment type="caution">
    <text evidence="1">The sequence shown here is derived from an EMBL/GenBank/DDBJ whole genome shotgun (WGS) entry which is preliminary data.</text>
</comment>
<protein>
    <submittedName>
        <fullName evidence="1">Uncharacterized protein</fullName>
    </submittedName>
</protein>
<sequence length="160" mass="18640">MVDNASSGGNWGVSMVDNASSGRNWGVAMVDKEFYDLLVNIAGKAITREVAWNDRSDYLDLFWEFEVKKIKFNPERIWKFTYGCIKSVPNIRSVHPPDKIYIENHGTENYVDVLEKKLQRLESPLKQEDPSMKLSMFLRTKNKRKSLHKSLLPSRRIRCM</sequence>
<reference evidence="1" key="2">
    <citation type="journal article" date="2021" name="Genome Biol. Evol.">
        <title>Developing a high-quality reference genome for a parasitic bivalve with doubly uniparental inheritance (Bivalvia: Unionida).</title>
        <authorList>
            <person name="Smith C.H."/>
        </authorList>
    </citation>
    <scope>NUCLEOTIDE SEQUENCE</scope>
    <source>
        <strain evidence="1">CHS0354</strain>
        <tissue evidence="1">Mantle</tissue>
    </source>
</reference>
<keyword evidence="2" id="KW-1185">Reference proteome</keyword>
<gene>
    <name evidence="1" type="ORF">CHS0354_026326</name>
</gene>
<dbReference type="Proteomes" id="UP001195483">
    <property type="component" value="Unassembled WGS sequence"/>
</dbReference>
<reference evidence="1" key="1">
    <citation type="journal article" date="2021" name="Genome Biol. Evol.">
        <title>A High-Quality Reference Genome for a Parasitic Bivalve with Doubly Uniparental Inheritance (Bivalvia: Unionida).</title>
        <authorList>
            <person name="Smith C.H."/>
        </authorList>
    </citation>
    <scope>NUCLEOTIDE SEQUENCE</scope>
    <source>
        <strain evidence="1">CHS0354</strain>
    </source>
</reference>
<evidence type="ECO:0000313" key="2">
    <source>
        <dbReference type="Proteomes" id="UP001195483"/>
    </source>
</evidence>
<dbReference type="EMBL" id="JAEAOA010001575">
    <property type="protein sequence ID" value="KAK3602778.1"/>
    <property type="molecule type" value="Genomic_DNA"/>
</dbReference>
<organism evidence="1 2">
    <name type="scientific">Potamilus streckersoni</name>
    <dbReference type="NCBI Taxonomy" id="2493646"/>
    <lineage>
        <taxon>Eukaryota</taxon>
        <taxon>Metazoa</taxon>
        <taxon>Spiralia</taxon>
        <taxon>Lophotrochozoa</taxon>
        <taxon>Mollusca</taxon>
        <taxon>Bivalvia</taxon>
        <taxon>Autobranchia</taxon>
        <taxon>Heteroconchia</taxon>
        <taxon>Palaeoheterodonta</taxon>
        <taxon>Unionida</taxon>
        <taxon>Unionoidea</taxon>
        <taxon>Unionidae</taxon>
        <taxon>Ambleminae</taxon>
        <taxon>Lampsilini</taxon>
        <taxon>Potamilus</taxon>
    </lineage>
</organism>
<dbReference type="AlphaFoldDB" id="A0AAE0T3E9"/>
<evidence type="ECO:0000313" key="1">
    <source>
        <dbReference type="EMBL" id="KAK3602778.1"/>
    </source>
</evidence>
<reference evidence="1" key="3">
    <citation type="submission" date="2023-05" db="EMBL/GenBank/DDBJ databases">
        <authorList>
            <person name="Smith C.H."/>
        </authorList>
    </citation>
    <scope>NUCLEOTIDE SEQUENCE</scope>
    <source>
        <strain evidence="1">CHS0354</strain>
        <tissue evidence="1">Mantle</tissue>
    </source>
</reference>
<name>A0AAE0T3E9_9BIVA</name>
<proteinExistence type="predicted"/>